<feature type="domain" description="G-protein coupled receptors family 1 profile" evidence="11">
    <location>
        <begin position="54"/>
        <end position="309"/>
    </location>
</feature>
<dbReference type="CDD" id="cd00637">
    <property type="entry name" value="7tm_classA_rhodopsin-like"/>
    <property type="match status" value="1"/>
</dbReference>
<dbReference type="PANTHER" id="PTHR24249">
    <property type="entry name" value="HISTAMINE RECEPTOR-RELATED G-PROTEIN COUPLED RECEPTOR"/>
    <property type="match status" value="1"/>
</dbReference>
<dbReference type="OrthoDB" id="5970330at2759"/>
<evidence type="ECO:0000256" key="8">
    <source>
        <dbReference type="ARBA" id="ARBA00023224"/>
    </source>
</evidence>
<dbReference type="PANTHER" id="PTHR24249:SF411">
    <property type="entry name" value="G-PROTEIN COUPLED RECEPTORS FAMILY 1 PROFILE DOMAIN-CONTAINING PROTEIN"/>
    <property type="match status" value="1"/>
</dbReference>
<dbReference type="RefSeq" id="XP_038055018.1">
    <property type="nucleotide sequence ID" value="XM_038199090.1"/>
</dbReference>
<dbReference type="SMART" id="SM01381">
    <property type="entry name" value="7TM_GPCR_Srsx"/>
    <property type="match status" value="1"/>
</dbReference>
<evidence type="ECO:0000256" key="6">
    <source>
        <dbReference type="ARBA" id="ARBA00023136"/>
    </source>
</evidence>
<feature type="transmembrane region" description="Helical" evidence="10">
    <location>
        <begin position="261"/>
        <end position="283"/>
    </location>
</feature>
<dbReference type="PRINTS" id="PR00237">
    <property type="entry name" value="GPCRRHODOPSN"/>
</dbReference>
<keyword evidence="5 9" id="KW-0297">G-protein coupled receptor</keyword>
<evidence type="ECO:0000256" key="3">
    <source>
        <dbReference type="ARBA" id="ARBA00022692"/>
    </source>
</evidence>
<evidence type="ECO:0000256" key="5">
    <source>
        <dbReference type="ARBA" id="ARBA00023040"/>
    </source>
</evidence>
<feature type="transmembrane region" description="Helical" evidence="10">
    <location>
        <begin position="289"/>
        <end position="311"/>
    </location>
</feature>
<keyword evidence="2" id="KW-1003">Cell membrane</keyword>
<organism evidence="12 13">
    <name type="scientific">Patiria miniata</name>
    <name type="common">Bat star</name>
    <name type="synonym">Asterina miniata</name>
    <dbReference type="NCBI Taxonomy" id="46514"/>
    <lineage>
        <taxon>Eukaryota</taxon>
        <taxon>Metazoa</taxon>
        <taxon>Echinodermata</taxon>
        <taxon>Eleutherozoa</taxon>
        <taxon>Asterozoa</taxon>
        <taxon>Asteroidea</taxon>
        <taxon>Valvatacea</taxon>
        <taxon>Valvatida</taxon>
        <taxon>Asterinidae</taxon>
        <taxon>Patiria</taxon>
    </lineage>
</organism>
<comment type="subcellular location">
    <subcellularLocation>
        <location evidence="1">Cell membrane</location>
        <topology evidence="1">Multi-pass membrane protein</topology>
    </subcellularLocation>
</comment>
<protein>
    <recommendedName>
        <fullName evidence="11">G-protein coupled receptors family 1 profile domain-containing protein</fullName>
    </recommendedName>
</protein>
<dbReference type="SUPFAM" id="SSF81321">
    <property type="entry name" value="Family A G protein-coupled receptor-like"/>
    <property type="match status" value="1"/>
</dbReference>
<reference evidence="12" key="1">
    <citation type="submission" date="2022-11" db="UniProtKB">
        <authorList>
            <consortium name="EnsemblMetazoa"/>
        </authorList>
    </citation>
    <scope>IDENTIFICATION</scope>
</reference>
<sequence>MTAVTLPQTTMDLGFYNASPFNVSTTPESGTNDYVTNVMRLIFVITETALLLTLNPLCLLALSHVHDTVQDTTKVFLRSMTAADLGVGIFVAFPMIPSVIYGGWPFGDALCGMQSFLLPFCVTGSLLSLLLLSVDRYISVVYALRYHSLLTLKRARIMACAAWAVVLCTVTGYGHLSGWRAKYFDYSLCCIFYIDGGGSYTYMQVTYTIILLSCLLTLAVVYTRLYLISRQHACRIHVDNQPAGQGNRLARPATKTLHTMLLIALSALFFNLLPIIFFTMIIYNNSAMLTLFLFVLPVLTNSWVNVVIYYLRNGEIRRATFNLLVSCYKCCKRCTHFNPN</sequence>
<name>A0A913ZTD4_PATMI</name>
<dbReference type="Proteomes" id="UP000887568">
    <property type="component" value="Unplaced"/>
</dbReference>
<dbReference type="OMA" id="ARIMACA"/>
<keyword evidence="4 10" id="KW-1133">Transmembrane helix</keyword>
<dbReference type="GeneID" id="119727224"/>
<evidence type="ECO:0000259" key="11">
    <source>
        <dbReference type="PROSITE" id="PS50262"/>
    </source>
</evidence>
<dbReference type="Pfam" id="PF00001">
    <property type="entry name" value="7tm_1"/>
    <property type="match status" value="1"/>
</dbReference>
<evidence type="ECO:0000256" key="10">
    <source>
        <dbReference type="SAM" id="Phobius"/>
    </source>
</evidence>
<dbReference type="InterPro" id="IPR000276">
    <property type="entry name" value="GPCR_Rhodpsn"/>
</dbReference>
<dbReference type="GO" id="GO:0004930">
    <property type="term" value="F:G protein-coupled receptor activity"/>
    <property type="evidence" value="ECO:0007669"/>
    <property type="project" value="UniProtKB-KW"/>
</dbReference>
<evidence type="ECO:0000313" key="12">
    <source>
        <dbReference type="EnsemblMetazoa" id="XP_038055018.1"/>
    </source>
</evidence>
<accession>A0A913ZTD4</accession>
<feature type="transmembrane region" description="Helical" evidence="10">
    <location>
        <begin position="41"/>
        <end position="62"/>
    </location>
</feature>
<feature type="transmembrane region" description="Helical" evidence="10">
    <location>
        <begin position="82"/>
        <end position="104"/>
    </location>
</feature>
<feature type="transmembrane region" description="Helical" evidence="10">
    <location>
        <begin position="155"/>
        <end position="176"/>
    </location>
</feature>
<feature type="transmembrane region" description="Helical" evidence="10">
    <location>
        <begin position="116"/>
        <end position="134"/>
    </location>
</feature>
<dbReference type="Gene3D" id="1.20.1070.10">
    <property type="entry name" value="Rhodopsin 7-helix transmembrane proteins"/>
    <property type="match status" value="1"/>
</dbReference>
<dbReference type="PROSITE" id="PS00237">
    <property type="entry name" value="G_PROTEIN_RECEP_F1_1"/>
    <property type="match status" value="1"/>
</dbReference>
<dbReference type="InterPro" id="IPR017452">
    <property type="entry name" value="GPCR_Rhodpsn_7TM"/>
</dbReference>
<keyword evidence="3 9" id="KW-0812">Transmembrane</keyword>
<dbReference type="EnsemblMetazoa" id="XM_038199090.1">
    <property type="protein sequence ID" value="XP_038055018.1"/>
    <property type="gene ID" value="LOC119727224"/>
</dbReference>
<keyword evidence="8 9" id="KW-0807">Transducer</keyword>
<keyword evidence="13" id="KW-1185">Reference proteome</keyword>
<evidence type="ECO:0000256" key="4">
    <source>
        <dbReference type="ARBA" id="ARBA00022989"/>
    </source>
</evidence>
<evidence type="ECO:0000313" key="13">
    <source>
        <dbReference type="Proteomes" id="UP000887568"/>
    </source>
</evidence>
<keyword evidence="6 10" id="KW-0472">Membrane</keyword>
<proteinExistence type="inferred from homology"/>
<dbReference type="PROSITE" id="PS50262">
    <property type="entry name" value="G_PROTEIN_RECEP_F1_2"/>
    <property type="match status" value="1"/>
</dbReference>
<evidence type="ECO:0000256" key="9">
    <source>
        <dbReference type="RuleBase" id="RU000688"/>
    </source>
</evidence>
<comment type="similarity">
    <text evidence="9">Belongs to the G-protein coupled receptor 1 family.</text>
</comment>
<evidence type="ECO:0000256" key="7">
    <source>
        <dbReference type="ARBA" id="ARBA00023170"/>
    </source>
</evidence>
<evidence type="ECO:0000256" key="1">
    <source>
        <dbReference type="ARBA" id="ARBA00004651"/>
    </source>
</evidence>
<feature type="transmembrane region" description="Helical" evidence="10">
    <location>
        <begin position="205"/>
        <end position="227"/>
    </location>
</feature>
<evidence type="ECO:0000256" key="2">
    <source>
        <dbReference type="ARBA" id="ARBA00022475"/>
    </source>
</evidence>
<dbReference type="InterPro" id="IPR050569">
    <property type="entry name" value="TAAR"/>
</dbReference>
<dbReference type="AlphaFoldDB" id="A0A913ZTD4"/>
<keyword evidence="7 9" id="KW-0675">Receptor</keyword>
<dbReference type="GO" id="GO:0005886">
    <property type="term" value="C:plasma membrane"/>
    <property type="evidence" value="ECO:0007669"/>
    <property type="project" value="UniProtKB-SubCell"/>
</dbReference>